<dbReference type="Gene3D" id="3.40.50.1820">
    <property type="entry name" value="alpha/beta hydrolase"/>
    <property type="match status" value="1"/>
</dbReference>
<dbReference type="GO" id="GO:0008239">
    <property type="term" value="F:dipeptidyl-peptidase activity"/>
    <property type="evidence" value="ECO:0007669"/>
    <property type="project" value="TreeGrafter"/>
</dbReference>
<feature type="compositionally biased region" description="Low complexity" evidence="6">
    <location>
        <begin position="69"/>
        <end position="81"/>
    </location>
</feature>
<evidence type="ECO:0000256" key="6">
    <source>
        <dbReference type="SAM" id="MobiDB-lite"/>
    </source>
</evidence>
<accession>A0AAP0N5H5</accession>
<dbReference type="InterPro" id="IPR008758">
    <property type="entry name" value="Peptidase_S28"/>
</dbReference>
<name>A0AAP0N5H5_9ROSI</name>
<dbReference type="PANTHER" id="PTHR11010:SF96">
    <property type="entry name" value="LYSOSOMAL PRO-X CARBOXYPEPTIDASE-LIKE ISOFORM X1"/>
    <property type="match status" value="1"/>
</dbReference>
<feature type="compositionally biased region" description="Low complexity" evidence="6">
    <location>
        <begin position="88"/>
        <end position="108"/>
    </location>
</feature>
<feature type="compositionally biased region" description="Basic residues" evidence="6">
    <location>
        <begin position="1"/>
        <end position="11"/>
    </location>
</feature>
<organism evidence="7 8">
    <name type="scientific">Citrus x changshan-huyou</name>
    <dbReference type="NCBI Taxonomy" id="2935761"/>
    <lineage>
        <taxon>Eukaryota</taxon>
        <taxon>Viridiplantae</taxon>
        <taxon>Streptophyta</taxon>
        <taxon>Embryophyta</taxon>
        <taxon>Tracheophyta</taxon>
        <taxon>Spermatophyta</taxon>
        <taxon>Magnoliopsida</taxon>
        <taxon>eudicotyledons</taxon>
        <taxon>Gunneridae</taxon>
        <taxon>Pentapetalae</taxon>
        <taxon>rosids</taxon>
        <taxon>malvids</taxon>
        <taxon>Sapindales</taxon>
        <taxon>Rutaceae</taxon>
        <taxon>Aurantioideae</taxon>
        <taxon>Citrus</taxon>
    </lineage>
</organism>
<keyword evidence="5" id="KW-0325">Glycoprotein</keyword>
<keyword evidence="2" id="KW-0645">Protease</keyword>
<keyword evidence="4" id="KW-0378">Hydrolase</keyword>
<feature type="compositionally biased region" description="Low complexity" evidence="6">
    <location>
        <begin position="35"/>
        <end position="51"/>
    </location>
</feature>
<proteinExistence type="inferred from homology"/>
<evidence type="ECO:0000256" key="4">
    <source>
        <dbReference type="ARBA" id="ARBA00022801"/>
    </source>
</evidence>
<protein>
    <submittedName>
        <fullName evidence="7">Uncharacterized protein</fullName>
    </submittedName>
</protein>
<dbReference type="Proteomes" id="UP001428341">
    <property type="component" value="Unassembled WGS sequence"/>
</dbReference>
<evidence type="ECO:0000256" key="2">
    <source>
        <dbReference type="ARBA" id="ARBA00022670"/>
    </source>
</evidence>
<feature type="region of interest" description="Disordered" evidence="6">
    <location>
        <begin position="69"/>
        <end position="108"/>
    </location>
</feature>
<dbReference type="PANTHER" id="PTHR11010">
    <property type="entry name" value="PROTEASE S28 PRO-X CARBOXYPEPTIDASE-RELATED"/>
    <property type="match status" value="1"/>
</dbReference>
<comment type="caution">
    <text evidence="7">The sequence shown here is derived from an EMBL/GenBank/DDBJ whole genome shotgun (WGS) entry which is preliminary data.</text>
</comment>
<dbReference type="EMBL" id="JBCGBO010000001">
    <property type="protein sequence ID" value="KAK9230364.1"/>
    <property type="molecule type" value="Genomic_DNA"/>
</dbReference>
<feature type="region of interest" description="Disordered" evidence="6">
    <location>
        <begin position="1"/>
        <end position="51"/>
    </location>
</feature>
<comment type="similarity">
    <text evidence="1">Belongs to the peptidase S28 family.</text>
</comment>
<gene>
    <name evidence="7" type="ORF">WN944_023331</name>
</gene>
<evidence type="ECO:0000256" key="3">
    <source>
        <dbReference type="ARBA" id="ARBA00022729"/>
    </source>
</evidence>
<dbReference type="GO" id="GO:0070008">
    <property type="term" value="F:serine-type exopeptidase activity"/>
    <property type="evidence" value="ECO:0007669"/>
    <property type="project" value="InterPro"/>
</dbReference>
<keyword evidence="3" id="KW-0732">Signal</keyword>
<evidence type="ECO:0000313" key="7">
    <source>
        <dbReference type="EMBL" id="KAK9230364.1"/>
    </source>
</evidence>
<dbReference type="Pfam" id="PF05577">
    <property type="entry name" value="Peptidase_S28"/>
    <property type="match status" value="1"/>
</dbReference>
<dbReference type="AlphaFoldDB" id="A0AAP0N5H5"/>
<dbReference type="InterPro" id="IPR029058">
    <property type="entry name" value="AB_hydrolase_fold"/>
</dbReference>
<evidence type="ECO:0000313" key="8">
    <source>
        <dbReference type="Proteomes" id="UP001428341"/>
    </source>
</evidence>
<evidence type="ECO:0000256" key="1">
    <source>
        <dbReference type="ARBA" id="ARBA00011079"/>
    </source>
</evidence>
<sequence length="360" mass="39495">MNKSPHICRRPRPQEPMSSKSRRIKSAEFRPPRTPTASRASPAAANPAALPAATSISAAARCFSSSSSWPSPSASSTSSSVPKPPTTPSTTRSASTTREAARWRSTTRTSAYATASGLSFTSRPTMSRFSSTFQQIYVINFKYWGGGAGADANAPIFVYLGAEGPLDGDISIINFLTDNAARFNALLVYIEHRYYGKSIPFGSREEALKNASTLGYFNSAQAITDYAEILLYIKETIMKSWAEIEKARRSRTRSPGENSERHITHSVSKPGSFNSVEYFTTVKVFNAFCLIPELQDAEPEEFAEDSEASNLEHLNEHFTREANPIAQIRAHKRTERTIRTFESKLLSPPRLDGGAAITGC</sequence>
<keyword evidence="8" id="KW-1185">Reference proteome</keyword>
<reference evidence="7 8" key="1">
    <citation type="submission" date="2024-05" db="EMBL/GenBank/DDBJ databases">
        <title>Haplotype-resolved chromosome-level genome assembly of Huyou (Citrus changshanensis).</title>
        <authorList>
            <person name="Miao C."/>
            <person name="Chen W."/>
            <person name="Wu Y."/>
            <person name="Wang L."/>
            <person name="Zhao S."/>
            <person name="Grierson D."/>
            <person name="Xu C."/>
            <person name="Chen K."/>
        </authorList>
    </citation>
    <scope>NUCLEOTIDE SEQUENCE [LARGE SCALE GENOMIC DNA]</scope>
    <source>
        <strain evidence="7">01-14</strain>
        <tissue evidence="7">Leaf</tissue>
    </source>
</reference>
<evidence type="ECO:0000256" key="5">
    <source>
        <dbReference type="ARBA" id="ARBA00023180"/>
    </source>
</evidence>
<dbReference type="GO" id="GO:0006508">
    <property type="term" value="P:proteolysis"/>
    <property type="evidence" value="ECO:0007669"/>
    <property type="project" value="UniProtKB-KW"/>
</dbReference>